<dbReference type="InterPro" id="IPR029058">
    <property type="entry name" value="AB_hydrolase_fold"/>
</dbReference>
<dbReference type="PANTHER" id="PTHR43798:SF33">
    <property type="entry name" value="HYDROLASE, PUTATIVE (AFU_ORTHOLOGUE AFUA_2G14860)-RELATED"/>
    <property type="match status" value="1"/>
</dbReference>
<dbReference type="GO" id="GO:0016020">
    <property type="term" value="C:membrane"/>
    <property type="evidence" value="ECO:0007669"/>
    <property type="project" value="TreeGrafter"/>
</dbReference>
<dbReference type="OrthoDB" id="27092at2"/>
<reference evidence="2 3" key="1">
    <citation type="submission" date="2018-05" db="EMBL/GenBank/DDBJ databases">
        <title>Genomic Encyclopedia of Archaeal and Bacterial Type Strains, Phase II (KMG-II): from individual species to whole genera.</title>
        <authorList>
            <person name="Goeker M."/>
        </authorList>
    </citation>
    <scope>NUCLEOTIDE SEQUENCE [LARGE SCALE GENOMIC DNA]</scope>
    <source>
        <strain evidence="2 3">DSM 45184</strain>
    </source>
</reference>
<dbReference type="RefSeq" id="WP_109589014.1">
    <property type="nucleotide sequence ID" value="NZ_BONA01000011.1"/>
</dbReference>
<organism evidence="2 3">
    <name type="scientific">Actinoplanes xinjiangensis</name>
    <dbReference type="NCBI Taxonomy" id="512350"/>
    <lineage>
        <taxon>Bacteria</taxon>
        <taxon>Bacillati</taxon>
        <taxon>Actinomycetota</taxon>
        <taxon>Actinomycetes</taxon>
        <taxon>Micromonosporales</taxon>
        <taxon>Micromonosporaceae</taxon>
        <taxon>Actinoplanes</taxon>
    </lineage>
</organism>
<sequence>MTELSYDRRGSGPPLVLIHGLGSHRQVWTPILAGLATGRDVIALDLPGFGGSPLWAPAPHAGSVPHLADQVESFLDRLGIANPEVAGSSLGGGIALELGRRGRASAVTAFAPVGFWSGAGRRWSQTVVTAARVAAGRLDARLPRIMASTTGRSAFCALFYARPHRLDPGDAVAAARALATAPGFTAARDAFADLTPWRYERTSHPVTIAWGTRDAVLPFPQSRRARTLLPGARHVTLPGCGHLPFADDPQACLAVLNGGAR</sequence>
<evidence type="ECO:0000259" key="1">
    <source>
        <dbReference type="Pfam" id="PF00561"/>
    </source>
</evidence>
<gene>
    <name evidence="2" type="ORF">BC793_101678</name>
</gene>
<accession>A0A316FVP0</accession>
<dbReference type="InterPro" id="IPR050266">
    <property type="entry name" value="AB_hydrolase_sf"/>
</dbReference>
<dbReference type="Pfam" id="PF00561">
    <property type="entry name" value="Abhydrolase_1"/>
    <property type="match status" value="1"/>
</dbReference>
<dbReference type="EMBL" id="QGGR01000001">
    <property type="protein sequence ID" value="PWK52669.1"/>
    <property type="molecule type" value="Genomic_DNA"/>
</dbReference>
<dbReference type="GO" id="GO:0003824">
    <property type="term" value="F:catalytic activity"/>
    <property type="evidence" value="ECO:0007669"/>
    <property type="project" value="UniProtKB-ARBA"/>
</dbReference>
<dbReference type="SUPFAM" id="SSF53474">
    <property type="entry name" value="alpha/beta-Hydrolases"/>
    <property type="match status" value="1"/>
</dbReference>
<dbReference type="Proteomes" id="UP000245697">
    <property type="component" value="Unassembled WGS sequence"/>
</dbReference>
<dbReference type="PRINTS" id="PR00111">
    <property type="entry name" value="ABHYDROLASE"/>
</dbReference>
<dbReference type="PANTHER" id="PTHR43798">
    <property type="entry name" value="MONOACYLGLYCEROL LIPASE"/>
    <property type="match status" value="1"/>
</dbReference>
<keyword evidence="3" id="KW-1185">Reference proteome</keyword>
<feature type="domain" description="AB hydrolase-1" evidence="1">
    <location>
        <begin position="13"/>
        <end position="249"/>
    </location>
</feature>
<dbReference type="InterPro" id="IPR000073">
    <property type="entry name" value="AB_hydrolase_1"/>
</dbReference>
<evidence type="ECO:0000313" key="3">
    <source>
        <dbReference type="Proteomes" id="UP000245697"/>
    </source>
</evidence>
<comment type="caution">
    <text evidence="2">The sequence shown here is derived from an EMBL/GenBank/DDBJ whole genome shotgun (WGS) entry which is preliminary data.</text>
</comment>
<dbReference type="Gene3D" id="3.40.50.1820">
    <property type="entry name" value="alpha/beta hydrolase"/>
    <property type="match status" value="1"/>
</dbReference>
<protein>
    <submittedName>
        <fullName evidence="2">Pimeloyl-ACP methyl ester carboxylesterase</fullName>
    </submittedName>
</protein>
<dbReference type="AlphaFoldDB" id="A0A316FVP0"/>
<evidence type="ECO:0000313" key="2">
    <source>
        <dbReference type="EMBL" id="PWK52669.1"/>
    </source>
</evidence>
<name>A0A316FVP0_9ACTN</name>
<proteinExistence type="predicted"/>